<dbReference type="OMA" id="PTIQCVC"/>
<dbReference type="GO" id="GO:0043456">
    <property type="term" value="P:regulation of pentose-phosphate shunt"/>
    <property type="evidence" value="ECO:0007669"/>
    <property type="project" value="TreeGrafter"/>
</dbReference>
<evidence type="ECO:0000256" key="6">
    <source>
        <dbReference type="PIRSR" id="PIRSR613078-2"/>
    </source>
</evidence>
<dbReference type="EC" id="3.1.3.46" evidence="2"/>
<feature type="binding site" evidence="6">
    <location>
        <position position="61"/>
    </location>
    <ligand>
        <name>substrate</name>
    </ligand>
</feature>
<accession>A0A8C1Q5M2</accession>
<dbReference type="InterPro" id="IPR013078">
    <property type="entry name" value="His_Pase_superF_clade-1"/>
</dbReference>
<dbReference type="Pfam" id="PF00300">
    <property type="entry name" value="His_Phos_1"/>
    <property type="match status" value="1"/>
</dbReference>
<feature type="binding site" evidence="6">
    <location>
        <begin position="10"/>
        <end position="17"/>
    </location>
    <ligand>
        <name>substrate</name>
    </ligand>
</feature>
<evidence type="ECO:0000256" key="1">
    <source>
        <dbReference type="ARBA" id="ARBA00000464"/>
    </source>
</evidence>
<evidence type="ECO:0000313" key="7">
    <source>
        <dbReference type="Ensembl" id="ENSCCRP00010018338.1"/>
    </source>
</evidence>
<dbReference type="SUPFAM" id="SSF53254">
    <property type="entry name" value="Phosphoglycerate mutase-like"/>
    <property type="match status" value="1"/>
</dbReference>
<evidence type="ECO:0000313" key="8">
    <source>
        <dbReference type="Proteomes" id="UP000694427"/>
    </source>
</evidence>
<dbReference type="Ensembl" id="ENSCCRT00010019992.1">
    <property type="protein sequence ID" value="ENSCCRP00010018338.1"/>
    <property type="gene ID" value="ENSCCRG00010007815.1"/>
</dbReference>
<dbReference type="PROSITE" id="PS00175">
    <property type="entry name" value="PG_MUTASE"/>
    <property type="match status" value="1"/>
</dbReference>
<dbReference type="PANTHER" id="PTHR46517">
    <property type="entry name" value="FRUCTOSE-2,6-BISPHOSPHATASE TIGAR"/>
    <property type="match status" value="1"/>
</dbReference>
<keyword evidence="3" id="KW-0378">Hydrolase</keyword>
<organism evidence="7 8">
    <name type="scientific">Cyprinus carpio</name>
    <name type="common">Common carp</name>
    <dbReference type="NCBI Taxonomy" id="7962"/>
    <lineage>
        <taxon>Eukaryota</taxon>
        <taxon>Metazoa</taxon>
        <taxon>Chordata</taxon>
        <taxon>Craniata</taxon>
        <taxon>Vertebrata</taxon>
        <taxon>Euteleostomi</taxon>
        <taxon>Actinopterygii</taxon>
        <taxon>Neopterygii</taxon>
        <taxon>Teleostei</taxon>
        <taxon>Ostariophysi</taxon>
        <taxon>Cypriniformes</taxon>
        <taxon>Cyprinidae</taxon>
        <taxon>Cyprininae</taxon>
        <taxon>Cyprinus</taxon>
    </lineage>
</organism>
<comment type="catalytic activity">
    <reaction evidence="1">
        <text>beta-D-fructose 2,6-bisphosphate + H2O = beta-D-fructose 6-phosphate + phosphate</text>
        <dbReference type="Rhea" id="RHEA:17289"/>
        <dbReference type="ChEBI" id="CHEBI:15377"/>
        <dbReference type="ChEBI" id="CHEBI:43474"/>
        <dbReference type="ChEBI" id="CHEBI:57634"/>
        <dbReference type="ChEBI" id="CHEBI:58579"/>
        <dbReference type="EC" id="3.1.3.46"/>
    </reaction>
</comment>
<keyword evidence="8" id="KW-1185">Reference proteome</keyword>
<evidence type="ECO:0000256" key="2">
    <source>
        <dbReference type="ARBA" id="ARBA00013067"/>
    </source>
</evidence>
<evidence type="ECO:0000256" key="5">
    <source>
        <dbReference type="PIRSR" id="PIRSR613078-1"/>
    </source>
</evidence>
<dbReference type="PANTHER" id="PTHR46517:SF3">
    <property type="entry name" value="FRUCTOSE-2,6-BISPHOSPHATASE TIGAR A-RELATED"/>
    <property type="match status" value="1"/>
</dbReference>
<dbReference type="Proteomes" id="UP000694427">
    <property type="component" value="Unplaced"/>
</dbReference>
<dbReference type="AlphaFoldDB" id="A0A8C1Q5M2"/>
<dbReference type="InterPro" id="IPR051695">
    <property type="entry name" value="Phosphoglycerate_Mutase"/>
</dbReference>
<name>A0A8C1Q5M2_CYPCA</name>
<feature type="active site" description="Proton donor/acceptor" evidence="5">
    <location>
        <position position="89"/>
    </location>
</feature>
<dbReference type="SMART" id="SM00855">
    <property type="entry name" value="PGAM"/>
    <property type="match status" value="1"/>
</dbReference>
<reference evidence="7" key="1">
    <citation type="submission" date="2025-08" db="UniProtKB">
        <authorList>
            <consortium name="Ensembl"/>
        </authorList>
    </citation>
    <scope>IDENTIFICATION</scope>
</reference>
<dbReference type="InterPro" id="IPR001345">
    <property type="entry name" value="PG/BPGM_mutase_AS"/>
</dbReference>
<sequence>MLAFGLTIVRHGETQCNKDGLLQGQKIDSPLSEIGIRQSEAAGQYLRDVKFTNVFVSNMKRAKQTAEIIVRNNRTCHDIELVADPSLKERVSTDYCLIKQEKCPLKVCQFKATFHMHLKPVSFLQSFGIAEGGRVIEMKNMAKAAGQPLPEFTPPEGETMEQVKVRIKDFLEVMFQRIASDHQDKIQDGETSIPDETDRALAGLPDDGVLNVPVHALVVGHGAYMSIAMRYFFEDVKCPMPRGLDAAQQYSICPNTGMCRFIITLKCSNADLALSDLKCVFINRRDHIKS</sequence>
<evidence type="ECO:0000256" key="3">
    <source>
        <dbReference type="ARBA" id="ARBA00022801"/>
    </source>
</evidence>
<dbReference type="GO" id="GO:0004331">
    <property type="term" value="F:fructose-2,6-bisphosphate 2-phosphatase activity"/>
    <property type="evidence" value="ECO:0007669"/>
    <property type="project" value="UniProtKB-EC"/>
</dbReference>
<proteinExistence type="inferred from homology"/>
<evidence type="ECO:0000256" key="4">
    <source>
        <dbReference type="ARBA" id="ARBA00038362"/>
    </source>
</evidence>
<reference evidence="7" key="2">
    <citation type="submission" date="2025-09" db="UniProtKB">
        <authorList>
            <consortium name="Ensembl"/>
        </authorList>
    </citation>
    <scope>IDENTIFICATION</scope>
</reference>
<dbReference type="GO" id="GO:0005829">
    <property type="term" value="C:cytosol"/>
    <property type="evidence" value="ECO:0007669"/>
    <property type="project" value="TreeGrafter"/>
</dbReference>
<feature type="active site" description="Tele-phosphohistidine intermediate" evidence="5">
    <location>
        <position position="11"/>
    </location>
</feature>
<dbReference type="CDD" id="cd07067">
    <property type="entry name" value="HP_PGM_like"/>
    <property type="match status" value="1"/>
</dbReference>
<dbReference type="InterPro" id="IPR029033">
    <property type="entry name" value="His_PPase_superfam"/>
</dbReference>
<comment type="similarity">
    <text evidence="4">Belongs to the phosphoglycerate mutase family.</text>
</comment>
<protein>
    <recommendedName>
        <fullName evidence="2">fructose-2,6-bisphosphate 2-phosphatase</fullName>
        <ecNumber evidence="2">3.1.3.46</ecNumber>
    </recommendedName>
</protein>
<dbReference type="GO" id="GO:0045820">
    <property type="term" value="P:negative regulation of glycolytic process"/>
    <property type="evidence" value="ECO:0007669"/>
    <property type="project" value="TreeGrafter"/>
</dbReference>
<dbReference type="Gene3D" id="3.40.50.1240">
    <property type="entry name" value="Phosphoglycerate mutase-like"/>
    <property type="match status" value="1"/>
</dbReference>